<organism evidence="12 13">
    <name type="scientific">Effrenium voratum</name>
    <dbReference type="NCBI Taxonomy" id="2562239"/>
    <lineage>
        <taxon>Eukaryota</taxon>
        <taxon>Sar</taxon>
        <taxon>Alveolata</taxon>
        <taxon>Dinophyceae</taxon>
        <taxon>Suessiales</taxon>
        <taxon>Symbiodiniaceae</taxon>
        <taxon>Effrenium</taxon>
    </lineage>
</organism>
<feature type="repeat" description="Solcar" evidence="10">
    <location>
        <begin position="103"/>
        <end position="189"/>
    </location>
</feature>
<keyword evidence="13" id="KW-1185">Reference proteome</keyword>
<dbReference type="InterPro" id="IPR023395">
    <property type="entry name" value="MCP_dom_sf"/>
</dbReference>
<evidence type="ECO:0000256" key="2">
    <source>
        <dbReference type="ARBA" id="ARBA00006375"/>
    </source>
</evidence>
<dbReference type="PANTHER" id="PTHR46356">
    <property type="entry name" value="MITOCHONDRIAL 2-OXODICARBOXYLATE CARRIER"/>
    <property type="match status" value="1"/>
</dbReference>
<evidence type="ECO:0000256" key="10">
    <source>
        <dbReference type="PROSITE-ProRule" id="PRU00282"/>
    </source>
</evidence>
<evidence type="ECO:0000256" key="7">
    <source>
        <dbReference type="ARBA" id="ARBA00022989"/>
    </source>
</evidence>
<evidence type="ECO:0000256" key="8">
    <source>
        <dbReference type="ARBA" id="ARBA00023128"/>
    </source>
</evidence>
<keyword evidence="5" id="KW-0677">Repeat</keyword>
<dbReference type="Pfam" id="PF00153">
    <property type="entry name" value="Mito_carr"/>
    <property type="match status" value="2"/>
</dbReference>
<feature type="repeat" description="Solcar" evidence="10">
    <location>
        <begin position="9"/>
        <end position="95"/>
    </location>
</feature>
<dbReference type="PROSITE" id="PS50920">
    <property type="entry name" value="SOLCAR"/>
    <property type="match status" value="2"/>
</dbReference>
<keyword evidence="4 10" id="KW-0812">Transmembrane</keyword>
<evidence type="ECO:0000256" key="6">
    <source>
        <dbReference type="ARBA" id="ARBA00022792"/>
    </source>
</evidence>
<keyword evidence="6" id="KW-0999">Mitochondrion inner membrane</keyword>
<reference evidence="12" key="1">
    <citation type="submission" date="2023-08" db="EMBL/GenBank/DDBJ databases">
        <authorList>
            <person name="Chen Y."/>
            <person name="Shah S."/>
            <person name="Dougan E. K."/>
            <person name="Thang M."/>
            <person name="Chan C."/>
        </authorList>
    </citation>
    <scope>NUCLEOTIDE SEQUENCE</scope>
</reference>
<evidence type="ECO:0000256" key="4">
    <source>
        <dbReference type="ARBA" id="ARBA00022692"/>
    </source>
</evidence>
<keyword evidence="3 11" id="KW-0813">Transport</keyword>
<dbReference type="InterPro" id="IPR018108">
    <property type="entry name" value="MCP_transmembrane"/>
</dbReference>
<keyword evidence="8" id="KW-0496">Mitochondrion</keyword>
<dbReference type="Gene3D" id="1.50.40.10">
    <property type="entry name" value="Mitochondrial carrier domain"/>
    <property type="match status" value="1"/>
</dbReference>
<dbReference type="Proteomes" id="UP001178507">
    <property type="component" value="Unassembled WGS sequence"/>
</dbReference>
<dbReference type="AlphaFoldDB" id="A0AA36I9B2"/>
<gene>
    <name evidence="12" type="ORF">EVOR1521_LOCUS10511</name>
</gene>
<comment type="caution">
    <text evidence="12">The sequence shown here is derived from an EMBL/GenBank/DDBJ whole genome shotgun (WGS) entry which is preliminary data.</text>
</comment>
<comment type="similarity">
    <text evidence="2 11">Belongs to the mitochondrial carrier (TC 2.A.29) family.</text>
</comment>
<evidence type="ECO:0000256" key="9">
    <source>
        <dbReference type="ARBA" id="ARBA00023136"/>
    </source>
</evidence>
<comment type="subcellular location">
    <subcellularLocation>
        <location evidence="1">Mitochondrion inner membrane</location>
        <topology evidence="1">Multi-pass membrane protein</topology>
    </subcellularLocation>
</comment>
<keyword evidence="7" id="KW-1133">Transmembrane helix</keyword>
<proteinExistence type="inferred from homology"/>
<accession>A0AA36I9B2</accession>
<dbReference type="InterPro" id="IPR051752">
    <property type="entry name" value="Mito_2-oxodicarb_carrier"/>
</dbReference>
<dbReference type="SUPFAM" id="SSF103506">
    <property type="entry name" value="Mitochondrial carrier"/>
    <property type="match status" value="1"/>
</dbReference>
<dbReference type="EMBL" id="CAUJNA010001009">
    <property type="protein sequence ID" value="CAJ1383375.1"/>
    <property type="molecule type" value="Genomic_DNA"/>
</dbReference>
<sequence length="195" mass="21404">MLEKRGHRKTWARELVAGMCSGGPEALVTTPFQVVKIRMQNKDLVQHYANDFDCLIKVLLEEGPQALLAGLQSTVIRNCVWNGVYFGTISFLSSSTDQRDGLVGGVQRLGTGLCAGMFATCFNAPFDVAKSRIQQAKSESGSRTTFGVLADILRHEGPRALYKGFVPKAWRMGVGGAVGFVTFEFVHRTMLSRNQ</sequence>
<evidence type="ECO:0000256" key="5">
    <source>
        <dbReference type="ARBA" id="ARBA00022737"/>
    </source>
</evidence>
<evidence type="ECO:0000313" key="13">
    <source>
        <dbReference type="Proteomes" id="UP001178507"/>
    </source>
</evidence>
<protein>
    <submittedName>
        <fullName evidence="12">Uncharacterized protein</fullName>
    </submittedName>
</protein>
<name>A0AA36I9B2_9DINO</name>
<evidence type="ECO:0000256" key="11">
    <source>
        <dbReference type="RuleBase" id="RU000488"/>
    </source>
</evidence>
<evidence type="ECO:0000313" key="12">
    <source>
        <dbReference type="EMBL" id="CAJ1383375.1"/>
    </source>
</evidence>
<dbReference type="GO" id="GO:0005743">
    <property type="term" value="C:mitochondrial inner membrane"/>
    <property type="evidence" value="ECO:0007669"/>
    <property type="project" value="UniProtKB-SubCell"/>
</dbReference>
<keyword evidence="9 10" id="KW-0472">Membrane</keyword>
<evidence type="ECO:0000256" key="3">
    <source>
        <dbReference type="ARBA" id="ARBA00022448"/>
    </source>
</evidence>
<evidence type="ECO:0000256" key="1">
    <source>
        <dbReference type="ARBA" id="ARBA00004448"/>
    </source>
</evidence>
<dbReference type="PANTHER" id="PTHR46356:SF1">
    <property type="entry name" value="MITOCHONDRIAL 2-OXODICARBOXYLATE CARRIER"/>
    <property type="match status" value="1"/>
</dbReference>